<dbReference type="EMBL" id="JBHFEH010000067">
    <property type="protein sequence ID" value="KAL2049259.1"/>
    <property type="molecule type" value="Genomic_DNA"/>
</dbReference>
<dbReference type="InterPro" id="IPR036188">
    <property type="entry name" value="FAD/NAD-bd_sf"/>
</dbReference>
<keyword evidence="5" id="KW-1185">Reference proteome</keyword>
<evidence type="ECO:0000259" key="3">
    <source>
        <dbReference type="PROSITE" id="PS00623"/>
    </source>
</evidence>
<comment type="similarity">
    <text evidence="1 2">Belongs to the GMC oxidoreductase family.</text>
</comment>
<sequence length="298" mass="32299">MASHGNPTSFAATVFNYLIAGRGTAGLSALEAGLDRTSDPKVLTSDFAPSMWDDPDYDWVFKTTPQVHGNGRVVSHPPGKQLGGSSAINFDDWTHASRHDIDDSGEHGNSGWSWDELFPYFLKPETYAPPPPSTSAHVDITIILPSLHGTTGPIQDSFPPFYDNVYKAWEPIYKKLGLGPTGNPKGGRAAGAYMTLFTIEPKNASKIYARTAYWKPNAGRESLVVLTGAFATRVVFAREEGMLVAPGVIFTVDGETYTASASREVMLCAGALQLPQPLGTLRNWRSKFAPVTRHRGAV</sequence>
<evidence type="ECO:0000313" key="5">
    <source>
        <dbReference type="Proteomes" id="UP001590951"/>
    </source>
</evidence>
<reference evidence="4 5" key="1">
    <citation type="submission" date="2024-09" db="EMBL/GenBank/DDBJ databases">
        <title>Rethinking Asexuality: The Enigmatic Case of Functional Sexual Genes in Lepraria (Stereocaulaceae).</title>
        <authorList>
            <person name="Doellman M."/>
            <person name="Sun Y."/>
            <person name="Barcenas-Pena A."/>
            <person name="Lumbsch H.T."/>
            <person name="Grewe F."/>
        </authorList>
    </citation>
    <scope>NUCLEOTIDE SEQUENCE [LARGE SCALE GENOMIC DNA]</scope>
    <source>
        <strain evidence="4 5">Grewe 0041</strain>
    </source>
</reference>
<evidence type="ECO:0000313" key="4">
    <source>
        <dbReference type="EMBL" id="KAL2049259.1"/>
    </source>
</evidence>
<dbReference type="Gene3D" id="3.50.50.60">
    <property type="entry name" value="FAD/NAD(P)-binding domain"/>
    <property type="match status" value="1"/>
</dbReference>
<protein>
    <recommendedName>
        <fullName evidence="3">Glucose-methanol-choline oxidoreductase N-terminal domain-containing protein</fullName>
    </recommendedName>
</protein>
<dbReference type="InterPro" id="IPR000172">
    <property type="entry name" value="GMC_OxRdtase_N"/>
</dbReference>
<keyword evidence="2" id="KW-0274">FAD</keyword>
<gene>
    <name evidence="4" type="ORF">ABVK25_010436</name>
</gene>
<comment type="caution">
    <text evidence="4">The sequence shown here is derived from an EMBL/GenBank/DDBJ whole genome shotgun (WGS) entry which is preliminary data.</text>
</comment>
<proteinExistence type="inferred from homology"/>
<dbReference type="Proteomes" id="UP001590951">
    <property type="component" value="Unassembled WGS sequence"/>
</dbReference>
<evidence type="ECO:0000256" key="2">
    <source>
        <dbReference type="RuleBase" id="RU003968"/>
    </source>
</evidence>
<accession>A0ABR4AU92</accession>
<dbReference type="InterPro" id="IPR012132">
    <property type="entry name" value="GMC_OxRdtase"/>
</dbReference>
<evidence type="ECO:0000256" key="1">
    <source>
        <dbReference type="ARBA" id="ARBA00010790"/>
    </source>
</evidence>
<keyword evidence="2" id="KW-0285">Flavoprotein</keyword>
<dbReference type="PANTHER" id="PTHR11552">
    <property type="entry name" value="GLUCOSE-METHANOL-CHOLINE GMC OXIDOREDUCTASE"/>
    <property type="match status" value="1"/>
</dbReference>
<dbReference type="SUPFAM" id="SSF51905">
    <property type="entry name" value="FAD/NAD(P)-binding domain"/>
    <property type="match status" value="1"/>
</dbReference>
<organism evidence="4 5">
    <name type="scientific">Lepraria finkii</name>
    <dbReference type="NCBI Taxonomy" id="1340010"/>
    <lineage>
        <taxon>Eukaryota</taxon>
        <taxon>Fungi</taxon>
        <taxon>Dikarya</taxon>
        <taxon>Ascomycota</taxon>
        <taxon>Pezizomycotina</taxon>
        <taxon>Lecanoromycetes</taxon>
        <taxon>OSLEUM clade</taxon>
        <taxon>Lecanoromycetidae</taxon>
        <taxon>Lecanorales</taxon>
        <taxon>Lecanorineae</taxon>
        <taxon>Stereocaulaceae</taxon>
        <taxon>Lepraria</taxon>
    </lineage>
</organism>
<dbReference type="PANTHER" id="PTHR11552:SF210">
    <property type="entry name" value="GLUCOSE-METHANOL-CHOLINE OXIDOREDUCTASE N-TERMINAL DOMAIN-CONTAINING PROTEIN-RELATED"/>
    <property type="match status" value="1"/>
</dbReference>
<feature type="domain" description="Glucose-methanol-choline oxidoreductase N-terminal" evidence="3">
    <location>
        <begin position="79"/>
        <end position="102"/>
    </location>
</feature>
<dbReference type="Gene3D" id="3.30.560.10">
    <property type="entry name" value="Glucose Oxidase, domain 3"/>
    <property type="match status" value="1"/>
</dbReference>
<dbReference type="Pfam" id="PF00732">
    <property type="entry name" value="GMC_oxred_N"/>
    <property type="match status" value="1"/>
</dbReference>
<dbReference type="PROSITE" id="PS00623">
    <property type="entry name" value="GMC_OXRED_1"/>
    <property type="match status" value="1"/>
</dbReference>
<name>A0ABR4AU92_9LECA</name>